<name>A0A0B7BF10_9EUPU</name>
<sequence length="229" mass="25022">LPSLFLSCCSTTSDMKSFIINSVLLVALCVLIGHVSGDSALNYQWSVNGVYTDRDQISHDASGQEKRALAVITLQPVSVSLLPGRTTFFEQKWNEKVRRRELWNIIQDQTSTDNRVKIDVYNFTNSVSPDFDVNAAVAALTPADLHADPSCTATFTELPEGSFTGSKIDCRDSANGVHPAFNGLATCNTIILNIPISASETTTTIPYTFTRDGSRFAVQDVPDGYQFPC</sequence>
<dbReference type="EMBL" id="HACG01044704">
    <property type="protein sequence ID" value="CEK91569.1"/>
    <property type="molecule type" value="Transcribed_RNA"/>
</dbReference>
<evidence type="ECO:0000313" key="1">
    <source>
        <dbReference type="EMBL" id="CEK91569.1"/>
    </source>
</evidence>
<evidence type="ECO:0000313" key="2">
    <source>
        <dbReference type="EMBL" id="CEK91578.1"/>
    </source>
</evidence>
<accession>A0A0B7BF10</accession>
<dbReference type="EMBL" id="HACG01044713">
    <property type="protein sequence ID" value="CEK91578.1"/>
    <property type="molecule type" value="Transcribed_RNA"/>
</dbReference>
<protein>
    <submittedName>
        <fullName evidence="2">Uncharacterized protein</fullName>
    </submittedName>
</protein>
<dbReference type="Gene3D" id="2.40.128.590">
    <property type="entry name" value="CpcT/CpeT domain"/>
    <property type="match status" value="1"/>
</dbReference>
<reference evidence="2" key="1">
    <citation type="submission" date="2014-12" db="EMBL/GenBank/DDBJ databases">
        <title>Insight into the proteome of Arion vulgaris.</title>
        <authorList>
            <person name="Aradska J."/>
            <person name="Bulat T."/>
            <person name="Smidak R."/>
            <person name="Sarate P."/>
            <person name="Gangsoo J."/>
            <person name="Sialana F."/>
            <person name="Bilban M."/>
            <person name="Lubec G."/>
        </authorList>
    </citation>
    <scope>NUCLEOTIDE SEQUENCE</scope>
    <source>
        <tissue evidence="2">Skin</tissue>
    </source>
</reference>
<gene>
    <name evidence="2" type="primary">ORF183672</name>
    <name evidence="1" type="synonym">ORF183649</name>
</gene>
<proteinExistence type="predicted"/>
<feature type="non-terminal residue" evidence="2">
    <location>
        <position position="1"/>
    </location>
</feature>
<dbReference type="InterPro" id="IPR038672">
    <property type="entry name" value="CpcT/CpeT_sf"/>
</dbReference>
<organism evidence="2">
    <name type="scientific">Arion vulgaris</name>
    <dbReference type="NCBI Taxonomy" id="1028688"/>
    <lineage>
        <taxon>Eukaryota</taxon>
        <taxon>Metazoa</taxon>
        <taxon>Spiralia</taxon>
        <taxon>Lophotrochozoa</taxon>
        <taxon>Mollusca</taxon>
        <taxon>Gastropoda</taxon>
        <taxon>Heterobranchia</taxon>
        <taxon>Euthyneura</taxon>
        <taxon>Panpulmonata</taxon>
        <taxon>Eupulmonata</taxon>
        <taxon>Stylommatophora</taxon>
        <taxon>Helicina</taxon>
        <taxon>Arionoidea</taxon>
        <taxon>Arionidae</taxon>
        <taxon>Arion</taxon>
    </lineage>
</organism>
<dbReference type="AlphaFoldDB" id="A0A0B7BF10"/>